<evidence type="ECO:0000256" key="1">
    <source>
        <dbReference type="ARBA" id="ARBA00023125"/>
    </source>
</evidence>
<organism evidence="4 5">
    <name type="scientific">Streptomyces inusitatus</name>
    <dbReference type="NCBI Taxonomy" id="68221"/>
    <lineage>
        <taxon>Bacteria</taxon>
        <taxon>Bacillati</taxon>
        <taxon>Actinomycetota</taxon>
        <taxon>Actinomycetes</taxon>
        <taxon>Kitasatosporales</taxon>
        <taxon>Streptomycetaceae</taxon>
        <taxon>Streptomyces</taxon>
    </lineage>
</organism>
<dbReference type="Pfam" id="PF17929">
    <property type="entry name" value="TetR_C_34"/>
    <property type="match status" value="1"/>
</dbReference>
<comment type="caution">
    <text evidence="4">The sequence shown here is derived from an EMBL/GenBank/DDBJ whole genome shotgun (WGS) entry which is preliminary data.</text>
</comment>
<reference evidence="4" key="2">
    <citation type="submission" date="2020-09" db="EMBL/GenBank/DDBJ databases">
        <authorList>
            <person name="Sun Q."/>
            <person name="Ohkuma M."/>
        </authorList>
    </citation>
    <scope>NUCLEOTIDE SEQUENCE</scope>
    <source>
        <strain evidence="4">JCM 4988</strain>
    </source>
</reference>
<reference evidence="4" key="1">
    <citation type="journal article" date="2014" name="Int. J. Syst. Evol. Microbiol.">
        <title>Complete genome sequence of Corynebacterium casei LMG S-19264T (=DSM 44701T), isolated from a smear-ripened cheese.</title>
        <authorList>
            <consortium name="US DOE Joint Genome Institute (JGI-PGF)"/>
            <person name="Walter F."/>
            <person name="Albersmeier A."/>
            <person name="Kalinowski J."/>
            <person name="Ruckert C."/>
        </authorList>
    </citation>
    <scope>NUCLEOTIDE SEQUENCE</scope>
    <source>
        <strain evidence="4">JCM 4988</strain>
    </source>
</reference>
<dbReference type="InterPro" id="IPR001647">
    <property type="entry name" value="HTH_TetR"/>
</dbReference>
<proteinExistence type="predicted"/>
<evidence type="ECO:0000313" key="4">
    <source>
        <dbReference type="EMBL" id="GGZ51157.1"/>
    </source>
</evidence>
<dbReference type="EMBL" id="BMWG01000020">
    <property type="protein sequence ID" value="GGZ51157.1"/>
    <property type="molecule type" value="Genomic_DNA"/>
</dbReference>
<dbReference type="Pfam" id="PF00440">
    <property type="entry name" value="TetR_N"/>
    <property type="match status" value="1"/>
</dbReference>
<dbReference type="InterPro" id="IPR041483">
    <property type="entry name" value="TetR_C_34"/>
</dbReference>
<feature type="domain" description="HTH tetR-type" evidence="3">
    <location>
        <begin position="21"/>
        <end position="81"/>
    </location>
</feature>
<evidence type="ECO:0000259" key="3">
    <source>
        <dbReference type="PROSITE" id="PS50977"/>
    </source>
</evidence>
<protein>
    <submittedName>
        <fullName evidence="4">TetR family transcriptional regulator</fullName>
    </submittedName>
</protein>
<dbReference type="InterPro" id="IPR009057">
    <property type="entry name" value="Homeodomain-like_sf"/>
</dbReference>
<keyword evidence="1 2" id="KW-0238">DNA-binding</keyword>
<gene>
    <name evidence="4" type="ORF">GCM10010387_51920</name>
</gene>
<name>A0A918QKQ3_9ACTN</name>
<dbReference type="AlphaFoldDB" id="A0A918QKQ3"/>
<feature type="DNA-binding region" description="H-T-H motif" evidence="2">
    <location>
        <begin position="44"/>
        <end position="63"/>
    </location>
</feature>
<dbReference type="SUPFAM" id="SSF46689">
    <property type="entry name" value="Homeodomain-like"/>
    <property type="match status" value="1"/>
</dbReference>
<keyword evidence="5" id="KW-1185">Reference proteome</keyword>
<dbReference type="Proteomes" id="UP000630936">
    <property type="component" value="Unassembled WGS sequence"/>
</dbReference>
<evidence type="ECO:0000313" key="5">
    <source>
        <dbReference type="Proteomes" id="UP000630936"/>
    </source>
</evidence>
<dbReference type="PROSITE" id="PS50977">
    <property type="entry name" value="HTH_TETR_2"/>
    <property type="match status" value="1"/>
</dbReference>
<evidence type="ECO:0000256" key="2">
    <source>
        <dbReference type="PROSITE-ProRule" id="PRU00335"/>
    </source>
</evidence>
<accession>A0A918QKQ3</accession>
<sequence>MGPVPDRRATFQRARRPGEIEARQTAILNTARGMLLDRPVADISLRELATEVGLAKSNVLGYFESREAIFLELLNTEWQSWLDDLDTLLPKPLPGDGRPRTKESALATIVADSLVARPMLCELLSAMAAVLERNISLEFAREFKRKASANNDRLAAAVAARLPHLPQATPHEFAGAVIVLVAGMWPFANPTDTVATVSREMGFPPPKEKFAVGLRGGLAAHLIGMAVRDAATEGD</sequence>
<dbReference type="Gene3D" id="1.10.357.10">
    <property type="entry name" value="Tetracycline Repressor, domain 2"/>
    <property type="match status" value="1"/>
</dbReference>
<dbReference type="GO" id="GO:0003677">
    <property type="term" value="F:DNA binding"/>
    <property type="evidence" value="ECO:0007669"/>
    <property type="project" value="UniProtKB-UniRule"/>
</dbReference>